<dbReference type="PANTHER" id="PTHR11904:SF9">
    <property type="entry name" value="PURINE NUCLEOSIDE PHOSPHORYLASE-RELATED"/>
    <property type="match status" value="1"/>
</dbReference>
<keyword evidence="6 12" id="KW-0808">Transferase</keyword>
<dbReference type="OrthoDB" id="10261782at2759"/>
<dbReference type="InterPro" id="IPR011270">
    <property type="entry name" value="Pur_Nuc_Pase_Ino/Guo-sp"/>
</dbReference>
<dbReference type="NCBIfam" id="NF006054">
    <property type="entry name" value="PRK08202.1"/>
    <property type="match status" value="1"/>
</dbReference>
<dbReference type="AlphaFoldDB" id="A0A8K0AA90"/>
<comment type="catalytic activity">
    <reaction evidence="9">
        <text>2'-deoxyinosine + phosphate = 2-deoxy-alpha-D-ribose 1-phosphate + hypoxanthine</text>
        <dbReference type="Rhea" id="RHEA:27750"/>
        <dbReference type="ChEBI" id="CHEBI:17368"/>
        <dbReference type="ChEBI" id="CHEBI:28997"/>
        <dbReference type="ChEBI" id="CHEBI:43474"/>
        <dbReference type="ChEBI" id="CHEBI:57259"/>
        <dbReference type="EC" id="2.4.2.1"/>
    </reaction>
</comment>
<feature type="binding site" evidence="13">
    <location>
        <position position="234"/>
    </location>
    <ligand>
        <name>a purine D-ribonucleoside</name>
        <dbReference type="ChEBI" id="CHEBI:142355"/>
    </ligand>
</feature>
<evidence type="ECO:0000256" key="6">
    <source>
        <dbReference type="ARBA" id="ARBA00022679"/>
    </source>
</evidence>
<evidence type="ECO:0000256" key="2">
    <source>
        <dbReference type="ARBA" id="ARBA00006751"/>
    </source>
</evidence>
<sequence length="318" mass="35144">MLLYFRTGVRRVWLLPTLFQAIKGRSRKFYCSMAEAAPSYEDIQKISDFLLTKTKHRPKIAVICGSGLGGLADIVEDQNAIDYKEIPNFPRSTVPGHKGRMVFGLLAGKTVVCMQGRFHPYEGYPLWKVALPVRVFKLMGIETLFVTNAAGALNSSFNVGDIMLMKDHISMPGLAGDNALKGHNEDRFGPRFPAVSDAYNSELRQLARDIGKELGFESFMQEGVYVQVGGPSYETIAECKLLRMLGGDAVGMSTVPEVIAARHCGIRVFGMSLVTNMVVMDYDAKGTVNHEEVLETGKRRAQDMQKLVSKMIAQLPGQ</sequence>
<evidence type="ECO:0000256" key="10">
    <source>
        <dbReference type="ARBA" id="ARBA00023970"/>
    </source>
</evidence>
<protein>
    <recommendedName>
        <fullName evidence="4 12">Purine nucleoside phosphorylase</fullName>
        <ecNumber evidence="3 12">2.4.2.1</ecNumber>
    </recommendedName>
    <alternativeName>
        <fullName evidence="12">Inosine-guanosine phosphorylase</fullName>
    </alternativeName>
</protein>
<dbReference type="CDD" id="cd09009">
    <property type="entry name" value="PNP-EcPNPII_like"/>
    <property type="match status" value="1"/>
</dbReference>
<reference evidence="15" key="1">
    <citation type="submission" date="2022-01" db="EMBL/GenBank/DDBJ databases">
        <authorList>
            <person name="Braso-Vives M."/>
        </authorList>
    </citation>
    <scope>NUCLEOTIDE SEQUENCE</scope>
</reference>
<accession>A0A8K0AA90</accession>
<evidence type="ECO:0000256" key="8">
    <source>
        <dbReference type="ARBA" id="ARBA00023929"/>
    </source>
</evidence>
<evidence type="ECO:0000256" key="12">
    <source>
        <dbReference type="PIRNR" id="PIRNR000477"/>
    </source>
</evidence>
<evidence type="ECO:0000256" key="7">
    <source>
        <dbReference type="ARBA" id="ARBA00023918"/>
    </source>
</evidence>
<keyword evidence="5 12" id="KW-0328">Glycosyltransferase</keyword>
<dbReference type="EC" id="2.4.2.1" evidence="3 12"/>
<dbReference type="GO" id="GO:0004731">
    <property type="term" value="F:purine-nucleoside phosphorylase activity"/>
    <property type="evidence" value="ECO:0007669"/>
    <property type="project" value="UniProtKB-EC"/>
</dbReference>
<keyword evidence="16" id="KW-1185">Reference proteome</keyword>
<dbReference type="InterPro" id="IPR000845">
    <property type="entry name" value="Nucleoside_phosphorylase_d"/>
</dbReference>
<organism evidence="15 16">
    <name type="scientific">Branchiostoma lanceolatum</name>
    <name type="common">Common lancelet</name>
    <name type="synonym">Amphioxus lanceolatum</name>
    <dbReference type="NCBI Taxonomy" id="7740"/>
    <lineage>
        <taxon>Eukaryota</taxon>
        <taxon>Metazoa</taxon>
        <taxon>Chordata</taxon>
        <taxon>Cephalochordata</taxon>
        <taxon>Leptocardii</taxon>
        <taxon>Amphioxiformes</taxon>
        <taxon>Branchiostomatidae</taxon>
        <taxon>Branchiostoma</taxon>
    </lineage>
</organism>
<dbReference type="NCBIfam" id="TIGR01697">
    <property type="entry name" value="PNPH-PUNA-XAPA"/>
    <property type="match status" value="1"/>
</dbReference>
<evidence type="ECO:0000256" key="5">
    <source>
        <dbReference type="ARBA" id="ARBA00022676"/>
    </source>
</evidence>
<evidence type="ECO:0000259" key="14">
    <source>
        <dbReference type="Pfam" id="PF01048"/>
    </source>
</evidence>
<dbReference type="InterPro" id="IPR011268">
    <property type="entry name" value="Purine_phosphorylase"/>
</dbReference>
<comment type="catalytic activity">
    <reaction evidence="10">
        <text>guanosine + phosphate = alpha-D-ribose 1-phosphate + guanine</text>
        <dbReference type="Rhea" id="RHEA:13233"/>
        <dbReference type="ChEBI" id="CHEBI:16235"/>
        <dbReference type="ChEBI" id="CHEBI:16750"/>
        <dbReference type="ChEBI" id="CHEBI:43474"/>
        <dbReference type="ChEBI" id="CHEBI:57720"/>
        <dbReference type="EC" id="2.4.2.1"/>
    </reaction>
</comment>
<dbReference type="GO" id="GO:0009116">
    <property type="term" value="P:nucleoside metabolic process"/>
    <property type="evidence" value="ECO:0007669"/>
    <property type="project" value="InterPro"/>
</dbReference>
<gene>
    <name evidence="15" type="primary">PNP</name>
    <name evidence="15" type="ORF">BLAG_LOCUS21867</name>
</gene>
<comment type="similarity">
    <text evidence="2 12">Belongs to the PNP/MTAP phosphorylase family.</text>
</comment>
<name>A0A8K0AA90_BRALA</name>
<dbReference type="NCBIfam" id="TIGR01700">
    <property type="entry name" value="PNPH"/>
    <property type="match status" value="1"/>
</dbReference>
<proteinExistence type="inferred from homology"/>
<evidence type="ECO:0000313" key="16">
    <source>
        <dbReference type="Proteomes" id="UP000838412"/>
    </source>
</evidence>
<dbReference type="UniPathway" id="UPA00606"/>
<feature type="binding site" evidence="13">
    <location>
        <position position="276"/>
    </location>
    <ligand>
        <name>a purine D-ribonucleoside</name>
        <dbReference type="ChEBI" id="CHEBI:142355"/>
    </ligand>
</feature>
<comment type="catalytic activity">
    <reaction evidence="7">
        <text>inosine + phosphate = alpha-D-ribose 1-phosphate + hypoxanthine</text>
        <dbReference type="Rhea" id="RHEA:27646"/>
        <dbReference type="ChEBI" id="CHEBI:17368"/>
        <dbReference type="ChEBI" id="CHEBI:17596"/>
        <dbReference type="ChEBI" id="CHEBI:43474"/>
        <dbReference type="ChEBI" id="CHEBI:57720"/>
        <dbReference type="EC" id="2.4.2.1"/>
    </reaction>
</comment>
<dbReference type="Proteomes" id="UP000838412">
    <property type="component" value="Chromosome 7"/>
</dbReference>
<evidence type="ECO:0000256" key="11">
    <source>
        <dbReference type="ARBA" id="ARBA00054498"/>
    </source>
</evidence>
<dbReference type="EMBL" id="OV696692">
    <property type="protein sequence ID" value="CAH1269129.1"/>
    <property type="molecule type" value="Genomic_DNA"/>
</dbReference>
<feature type="domain" description="Nucleoside phosphorylase" evidence="14">
    <location>
        <begin position="59"/>
        <end position="313"/>
    </location>
</feature>
<dbReference type="Pfam" id="PF01048">
    <property type="entry name" value="PNP_UDP_1"/>
    <property type="match status" value="1"/>
</dbReference>
<dbReference type="InterPro" id="IPR035994">
    <property type="entry name" value="Nucleoside_phosphorylase_sf"/>
</dbReference>
<dbReference type="Gene3D" id="3.40.50.1580">
    <property type="entry name" value="Nucleoside phosphorylase domain"/>
    <property type="match status" value="1"/>
</dbReference>
<feature type="binding site" evidence="13">
    <location>
        <position position="97"/>
    </location>
    <ligand>
        <name>phosphate</name>
        <dbReference type="ChEBI" id="CHEBI:43474"/>
    </ligand>
</feature>
<comment type="catalytic activity">
    <reaction evidence="8">
        <text>2'-deoxyguanosine + phosphate = 2-deoxy-alpha-D-ribose 1-phosphate + guanine</text>
        <dbReference type="Rhea" id="RHEA:27738"/>
        <dbReference type="ChEBI" id="CHEBI:16235"/>
        <dbReference type="ChEBI" id="CHEBI:17172"/>
        <dbReference type="ChEBI" id="CHEBI:43474"/>
        <dbReference type="ChEBI" id="CHEBI:57259"/>
        <dbReference type="EC" id="2.4.2.1"/>
    </reaction>
</comment>
<feature type="binding site" evidence="13">
    <location>
        <position position="66"/>
    </location>
    <ligand>
        <name>phosphate</name>
        <dbReference type="ChEBI" id="CHEBI:43474"/>
    </ligand>
</feature>
<feature type="binding site" evidence="13">
    <location>
        <begin position="117"/>
        <end position="119"/>
    </location>
    <ligand>
        <name>phosphate</name>
        <dbReference type="ChEBI" id="CHEBI:43474"/>
    </ligand>
</feature>
<dbReference type="PANTHER" id="PTHR11904">
    <property type="entry name" value="METHYLTHIOADENOSINE/PURINE NUCLEOSIDE PHOSPHORYLASE"/>
    <property type="match status" value="1"/>
</dbReference>
<dbReference type="SUPFAM" id="SSF53167">
    <property type="entry name" value="Purine and uridine phosphorylases"/>
    <property type="match status" value="1"/>
</dbReference>
<evidence type="ECO:0000256" key="3">
    <source>
        <dbReference type="ARBA" id="ARBA00011886"/>
    </source>
</evidence>
<dbReference type="FunFam" id="3.40.50.1580:FF:000004">
    <property type="entry name" value="Purine nucleoside phosphorylase"/>
    <property type="match status" value="1"/>
</dbReference>
<evidence type="ECO:0000313" key="15">
    <source>
        <dbReference type="EMBL" id="CAH1269129.1"/>
    </source>
</evidence>
<comment type="function">
    <text evidence="12">The purine nucleoside phosphorylases catalyze the phosphorolytic breakdown of the N-glycosidic bond in the beta-(deoxy)ribonucleoside molecules, with the formation of the corresponding free purine bases and pentose-1-phosphate.</text>
</comment>
<evidence type="ECO:0000256" key="13">
    <source>
        <dbReference type="PIRSR" id="PIRSR000477-2"/>
    </source>
</evidence>
<dbReference type="PIRSF" id="PIRSF000477">
    <property type="entry name" value="PurNPase"/>
    <property type="match status" value="1"/>
</dbReference>
<feature type="binding site" evidence="13">
    <location>
        <position position="149"/>
    </location>
    <ligand>
        <name>phosphate</name>
        <dbReference type="ChEBI" id="CHEBI:43474"/>
    </ligand>
</feature>
<evidence type="ECO:0000256" key="4">
    <source>
        <dbReference type="ARBA" id="ARBA00013834"/>
    </source>
</evidence>
<feature type="binding site" evidence="13">
    <location>
        <position position="253"/>
    </location>
    <ligand>
        <name>phosphate</name>
        <dbReference type="ChEBI" id="CHEBI:43474"/>
    </ligand>
</feature>
<evidence type="ECO:0000256" key="1">
    <source>
        <dbReference type="ARBA" id="ARBA00005058"/>
    </source>
</evidence>
<comment type="function">
    <text evidence="11">Catalyzes the phosphorolytic breakdown of the N-glycosidic bond in the beta-(deoxy)ribonucleoside molecules, with the formation of the corresponding free purine bases and pentose-1-phosphate. Preferentially acts on 6-oxopurine nucleosides including inosine and guanosine.</text>
</comment>
<evidence type="ECO:0000256" key="9">
    <source>
        <dbReference type="ARBA" id="ARBA00023950"/>
    </source>
</evidence>
<dbReference type="GO" id="GO:0005737">
    <property type="term" value="C:cytoplasm"/>
    <property type="evidence" value="ECO:0007669"/>
    <property type="project" value="TreeGrafter"/>
</dbReference>
<comment type="pathway">
    <text evidence="1 12">Purine metabolism; purine nucleoside salvage.</text>
</comment>